<reference evidence="1" key="1">
    <citation type="submission" date="2017-09" db="EMBL/GenBank/DDBJ databases">
        <title>Contemporary evolution of a Lepidopteran species, Heliothis virescens, in response to modern agricultural practices.</title>
        <authorList>
            <person name="Fritz M.L."/>
            <person name="Deyonke A.M."/>
            <person name="Papanicolaou A."/>
            <person name="Micinski S."/>
            <person name="Westbrook J."/>
            <person name="Gould F."/>
        </authorList>
    </citation>
    <scope>NUCLEOTIDE SEQUENCE [LARGE SCALE GENOMIC DNA]</scope>
    <source>
        <strain evidence="1">HvINT-</strain>
        <tissue evidence="1">Whole body</tissue>
    </source>
</reference>
<dbReference type="AlphaFoldDB" id="A0A2A4K5J1"/>
<dbReference type="EMBL" id="NWSH01000136">
    <property type="protein sequence ID" value="PCG79188.1"/>
    <property type="molecule type" value="Genomic_DNA"/>
</dbReference>
<protein>
    <submittedName>
        <fullName evidence="1">Uncharacterized protein</fullName>
    </submittedName>
</protein>
<name>A0A2A4K5J1_HELVI</name>
<sequence>MPSSSLPMRVKDYFTHLDLADCDFHKSGPIDLLLGVECFDQIYTGSRYTPGPGLPCALSSVFGWVITGQSVTSLIASSSALDDIVQRSWESEEPPKCKISGPEDEVCEQIFKSGTYRTPEGRMMLLRLAIPTATL</sequence>
<organism evidence="1">
    <name type="scientific">Heliothis virescens</name>
    <name type="common">Tobacco budworm moth</name>
    <dbReference type="NCBI Taxonomy" id="7102"/>
    <lineage>
        <taxon>Eukaryota</taxon>
        <taxon>Metazoa</taxon>
        <taxon>Ecdysozoa</taxon>
        <taxon>Arthropoda</taxon>
        <taxon>Hexapoda</taxon>
        <taxon>Insecta</taxon>
        <taxon>Pterygota</taxon>
        <taxon>Neoptera</taxon>
        <taxon>Endopterygota</taxon>
        <taxon>Lepidoptera</taxon>
        <taxon>Glossata</taxon>
        <taxon>Ditrysia</taxon>
        <taxon>Noctuoidea</taxon>
        <taxon>Noctuidae</taxon>
        <taxon>Heliothinae</taxon>
        <taxon>Heliothis</taxon>
    </lineage>
</organism>
<accession>A0A2A4K5J1</accession>
<gene>
    <name evidence="1" type="ORF">B5V51_1704</name>
</gene>
<proteinExistence type="predicted"/>
<evidence type="ECO:0000313" key="1">
    <source>
        <dbReference type="EMBL" id="PCG79188.1"/>
    </source>
</evidence>
<dbReference type="STRING" id="7102.A0A2A4K5J1"/>
<comment type="caution">
    <text evidence="1">The sequence shown here is derived from an EMBL/GenBank/DDBJ whole genome shotgun (WGS) entry which is preliminary data.</text>
</comment>